<proteinExistence type="predicted"/>
<keyword evidence="2" id="KW-1185">Reference proteome</keyword>
<evidence type="ECO:0000313" key="1">
    <source>
        <dbReference type="EMBL" id="NDU98557.1"/>
    </source>
</evidence>
<sequence length="473" mass="54146">MTYRLVLLIGVIGFGLAGGSLFAQKALPILKASGQAVSMRIGNDFYPGRWGVDATVKPDVYEVWVPRGKTLRVAFVSEKDSLVRTLRGGEIIDFIILTPKGDSALTRIKSTAFDEPAVFTKQYVQTHTGKTFVEIPEVYELINVVFALTEAGRKSPDLINKQTPYYQELLRYFEPYRSERIVAVIDSVLKQDESQYFPLKMDAYAFSMDAKGNIRQSSVYDRASWGYLNTVRPYIPLLQQFAKRSNFVQFYRQQRPFYKQLITSYQDSLGVAGMQSWLNRNFPGTTYQSFKIIFSPLVSGNQSANWFENNGFKEAQAHVNYPFVSGKDTSVTSSAVDIRRGNIVFTELNHAFINPEADKYSNQLKAAITNLDMWLADGKPAKRSYNDIYSCFNEYMNWGLVCLRYVDTVPKEDLPVLQKNVENMMVNYRGFKKFAEFDQFLVPLYRDRPSGKTLADLYPQIIQWFASQTEKKQ</sequence>
<comment type="caution">
    <text evidence="1">The sequence shown here is derived from an EMBL/GenBank/DDBJ whole genome shotgun (WGS) entry which is preliminary data.</text>
</comment>
<protein>
    <submittedName>
        <fullName evidence="1">DUF4932 domain-containing protein</fullName>
    </submittedName>
</protein>
<dbReference type="Proteomes" id="UP000474175">
    <property type="component" value="Unassembled WGS sequence"/>
</dbReference>
<evidence type="ECO:0000313" key="2">
    <source>
        <dbReference type="Proteomes" id="UP000474175"/>
    </source>
</evidence>
<name>A0A6L9LFY3_9BACT</name>
<accession>A0A6L9LFY3</accession>
<dbReference type="RefSeq" id="WP_163954692.1">
    <property type="nucleotide sequence ID" value="NZ_JAAFZH010000018.1"/>
</dbReference>
<reference evidence="1 2" key="1">
    <citation type="submission" date="2020-02" db="EMBL/GenBank/DDBJ databases">
        <title>Draft genome sequence of two Spirosoma agri KCTC 52727 and Spirosoma terrae KCTC 52035.</title>
        <authorList>
            <person name="Rojas J."/>
            <person name="Ambika Manirajan B."/>
            <person name="Suarez C."/>
            <person name="Ratering S."/>
            <person name="Schnell S."/>
        </authorList>
    </citation>
    <scope>NUCLEOTIDE SEQUENCE [LARGE SCALE GENOMIC DNA]</scope>
    <source>
        <strain evidence="1 2">KCTC 52035</strain>
    </source>
</reference>
<organism evidence="1 2">
    <name type="scientific">Spirosoma terrae</name>
    <dbReference type="NCBI Taxonomy" id="1968276"/>
    <lineage>
        <taxon>Bacteria</taxon>
        <taxon>Pseudomonadati</taxon>
        <taxon>Bacteroidota</taxon>
        <taxon>Cytophagia</taxon>
        <taxon>Cytophagales</taxon>
        <taxon>Cytophagaceae</taxon>
        <taxon>Spirosoma</taxon>
    </lineage>
</organism>
<gene>
    <name evidence="1" type="ORF">GK108_26970</name>
</gene>
<dbReference type="EMBL" id="JAAFZH010000018">
    <property type="protein sequence ID" value="NDU98557.1"/>
    <property type="molecule type" value="Genomic_DNA"/>
</dbReference>
<dbReference type="AlphaFoldDB" id="A0A6L9LFY3"/>